<organism evidence="2">
    <name type="scientific">Serpula lacrymans var. lacrymans (strain S7.3)</name>
    <name type="common">Dry rot fungus</name>
    <dbReference type="NCBI Taxonomy" id="936435"/>
    <lineage>
        <taxon>Eukaryota</taxon>
        <taxon>Fungi</taxon>
        <taxon>Dikarya</taxon>
        <taxon>Basidiomycota</taxon>
        <taxon>Agaricomycotina</taxon>
        <taxon>Agaricomycetes</taxon>
        <taxon>Agaricomycetidae</taxon>
        <taxon>Boletales</taxon>
        <taxon>Coniophorineae</taxon>
        <taxon>Serpulaceae</taxon>
        <taxon>Serpula</taxon>
    </lineage>
</organism>
<dbReference type="Proteomes" id="UP000008063">
    <property type="component" value="Unassembled WGS sequence"/>
</dbReference>
<accession>F8Q2A7</accession>
<reference evidence="2" key="1">
    <citation type="journal article" date="2011" name="Science">
        <title>The plant cell wall-decomposing machinery underlies the functional diversity of forest fungi.</title>
        <authorList>
            <person name="Eastwood D.C."/>
            <person name="Floudas D."/>
            <person name="Binder M."/>
            <person name="Majcherczyk A."/>
            <person name="Schneider P."/>
            <person name="Aerts A."/>
            <person name="Asiegbu F.O."/>
            <person name="Baker S.E."/>
            <person name="Barry K."/>
            <person name="Bendiksby M."/>
            <person name="Blumentritt M."/>
            <person name="Coutinho P.M."/>
            <person name="Cullen D."/>
            <person name="de Vries R.P."/>
            <person name="Gathman A."/>
            <person name="Goodell B."/>
            <person name="Henrissat B."/>
            <person name="Ihrmark K."/>
            <person name="Kauserud H."/>
            <person name="Kohler A."/>
            <person name="LaButti K."/>
            <person name="Lapidus A."/>
            <person name="Lavin J.L."/>
            <person name="Lee Y.-H."/>
            <person name="Lindquist E."/>
            <person name="Lilly W."/>
            <person name="Lucas S."/>
            <person name="Morin E."/>
            <person name="Murat C."/>
            <person name="Oguiza J.A."/>
            <person name="Park J."/>
            <person name="Pisabarro A.G."/>
            <person name="Riley R."/>
            <person name="Rosling A."/>
            <person name="Salamov A."/>
            <person name="Schmidt O."/>
            <person name="Schmutz J."/>
            <person name="Skrede I."/>
            <person name="Stenlid J."/>
            <person name="Wiebenga A."/>
            <person name="Xie X."/>
            <person name="Kuees U."/>
            <person name="Hibbett D.S."/>
            <person name="Hoffmeister D."/>
            <person name="Hoegberg N."/>
            <person name="Martin F."/>
            <person name="Grigoriev I.V."/>
            <person name="Watkinson S.C."/>
        </authorList>
    </citation>
    <scope>NUCLEOTIDE SEQUENCE [LARGE SCALE GENOMIC DNA]</scope>
    <source>
        <strain evidence="2">strain S7.3</strain>
    </source>
</reference>
<evidence type="ECO:0000313" key="1">
    <source>
        <dbReference type="EMBL" id="EGN97318.1"/>
    </source>
</evidence>
<proteinExistence type="predicted"/>
<name>F8Q2A7_SERL3</name>
<evidence type="ECO:0000313" key="2">
    <source>
        <dbReference type="Proteomes" id="UP000008063"/>
    </source>
</evidence>
<keyword evidence="2" id="KW-1185">Reference proteome</keyword>
<gene>
    <name evidence="1" type="ORF">SERLA73DRAFT_183998</name>
</gene>
<dbReference type="AlphaFoldDB" id="F8Q2A7"/>
<dbReference type="HOGENOM" id="CLU_1866355_0_0_1"/>
<protein>
    <submittedName>
        <fullName evidence="1">Uncharacterized protein</fullName>
    </submittedName>
</protein>
<dbReference type="InParanoid" id="F8Q2A7"/>
<sequence>MVNVRHAPGLAFQGQRRLSPLNFQGEGTATDNVGGDFRSLESTSSGLVTALGVLSHSTDAIDSKSQTPFDGRNCKSSICNTTFFSKREGLLLGIEASSTAEAASTSEDMVNEIPEWYPMLASTSYCFGGKRLTRYWG</sequence>
<dbReference type="EMBL" id="GL945482">
    <property type="protein sequence ID" value="EGN97318.1"/>
    <property type="molecule type" value="Genomic_DNA"/>
</dbReference>